<dbReference type="Gene3D" id="3.40.50.2000">
    <property type="entry name" value="Glycogen Phosphorylase B"/>
    <property type="match status" value="2"/>
</dbReference>
<dbReference type="GO" id="GO:0008194">
    <property type="term" value="F:UDP-glycosyltransferase activity"/>
    <property type="evidence" value="ECO:0007669"/>
    <property type="project" value="InterPro"/>
</dbReference>
<dbReference type="AlphaFoldDB" id="A0A7S9LE81"/>
<evidence type="ECO:0000313" key="3">
    <source>
        <dbReference type="EMBL" id="QPH47231.1"/>
    </source>
</evidence>
<keyword evidence="2" id="KW-0328">Glycosyltransferase</keyword>
<sequence length="425" mass="45819">MSHFALVAPPYPSHFAAMQALGGELVERGHQVSFFHQPEAERWLSDSRLGFVAIGHAECPPGSLDLAMRRVADPAGPLRLRRLIKQLAHTTGMLISNLPQALRDHRVDAMICDQMEPAGGLVAEACNLPFFSVACALPINREPGLPLPVMPFGLGLDARLYEGSAQVHDWLMRPLHDTLVQACHRHGLPTRSGAHEFLSPLAQLSQTPLHLDFPRADLPKHFHAVGPLRSTPSQASPNWSFESGKPLVFASLGTLQGHRFDLFARIAKACRGLDAQLLVAHCGGLDAHQQARLRQIGATVVTDFAPQHWAVRRANVVISHGGLNTVLDTVCAGTPLLVMPIAFDQPGVAARVRHHRLGRVLSKRASASAIGQALRQLLDEAVPRDAALEAELATCGGVQRAASLIEAALRSGQPSISENVPCPMT</sequence>
<dbReference type="GO" id="GO:0017000">
    <property type="term" value="P:antibiotic biosynthetic process"/>
    <property type="evidence" value="ECO:0007669"/>
    <property type="project" value="UniProtKB-ARBA"/>
</dbReference>
<dbReference type="PANTHER" id="PTHR48050:SF13">
    <property type="entry name" value="STEROL 3-BETA-GLUCOSYLTRANSFERASE UGT80A2"/>
    <property type="match status" value="1"/>
</dbReference>
<dbReference type="Proteomes" id="UP000594430">
    <property type="component" value="Chromosome"/>
</dbReference>
<evidence type="ECO:0000256" key="2">
    <source>
        <dbReference type="RuleBase" id="RU003718"/>
    </source>
</evidence>
<dbReference type="PANTHER" id="PTHR48050">
    <property type="entry name" value="STEROL 3-BETA-GLUCOSYLTRANSFERASE"/>
    <property type="match status" value="1"/>
</dbReference>
<dbReference type="PROSITE" id="PS00375">
    <property type="entry name" value="UDPGT"/>
    <property type="match status" value="1"/>
</dbReference>
<dbReference type="InterPro" id="IPR002213">
    <property type="entry name" value="UDP_glucos_trans"/>
</dbReference>
<comment type="similarity">
    <text evidence="2">Belongs to the UDP-glycosyltransferase family.</text>
</comment>
<proteinExistence type="inferred from homology"/>
<keyword evidence="1 2" id="KW-0808">Transferase</keyword>
<dbReference type="InterPro" id="IPR050426">
    <property type="entry name" value="Glycosyltransferase_28"/>
</dbReference>
<dbReference type="EMBL" id="CP064946">
    <property type="protein sequence ID" value="QPH47231.1"/>
    <property type="molecule type" value="Genomic_DNA"/>
</dbReference>
<accession>A0A7S9LE81</accession>
<protein>
    <submittedName>
        <fullName evidence="3">Glycosyltransferase</fullName>
    </submittedName>
</protein>
<dbReference type="CDD" id="cd03784">
    <property type="entry name" value="GT1_Gtf-like"/>
    <property type="match status" value="1"/>
</dbReference>
<dbReference type="InterPro" id="IPR035595">
    <property type="entry name" value="UDP_glycos_trans_CS"/>
</dbReference>
<dbReference type="SUPFAM" id="SSF53756">
    <property type="entry name" value="UDP-Glycosyltransferase/glycogen phosphorylase"/>
    <property type="match status" value="1"/>
</dbReference>
<evidence type="ECO:0000313" key="4">
    <source>
        <dbReference type="Proteomes" id="UP000594430"/>
    </source>
</evidence>
<reference evidence="3 4" key="1">
    <citation type="submission" date="2020-11" db="EMBL/GenBank/DDBJ databases">
        <title>Pseudomonas fulva producing VIM-24.</title>
        <authorList>
            <person name="Liu S."/>
        </authorList>
    </citation>
    <scope>NUCLEOTIDE SEQUENCE [LARGE SCALE GENOMIC DNA]</scope>
    <source>
        <strain evidence="3 4">ZDHY414</strain>
    </source>
</reference>
<dbReference type="Pfam" id="PF00201">
    <property type="entry name" value="UDPGT"/>
    <property type="match status" value="1"/>
</dbReference>
<organism evidence="3 4">
    <name type="scientific">Pseudomonas fulva</name>
    <dbReference type="NCBI Taxonomy" id="47880"/>
    <lineage>
        <taxon>Bacteria</taxon>
        <taxon>Pseudomonadati</taxon>
        <taxon>Pseudomonadota</taxon>
        <taxon>Gammaproteobacteria</taxon>
        <taxon>Pseudomonadales</taxon>
        <taxon>Pseudomonadaceae</taxon>
        <taxon>Pseudomonas</taxon>
    </lineage>
</organism>
<gene>
    <name evidence="3" type="ORF">IZU98_12410</name>
</gene>
<evidence type="ECO:0000256" key="1">
    <source>
        <dbReference type="ARBA" id="ARBA00022679"/>
    </source>
</evidence>
<dbReference type="RefSeq" id="WP_196109945.1">
    <property type="nucleotide sequence ID" value="NZ_CP064943.1"/>
</dbReference>
<name>A0A7S9LE81_9PSED</name>